<dbReference type="Proteomes" id="UP000746747">
    <property type="component" value="Unassembled WGS sequence"/>
</dbReference>
<sequence>MLRTTALVTVLAFLVASVAAFNT</sequence>
<dbReference type="AlphaFoldDB" id="A0A8J2PQD3"/>
<keyword evidence="2" id="KW-1185">Reference proteome</keyword>
<gene>
    <name evidence="1" type="ORF">CJOHNSTONI_LOCUS1327</name>
</gene>
<organism evidence="1 2">
    <name type="scientific">Cercopithifilaria johnstoni</name>
    <dbReference type="NCBI Taxonomy" id="2874296"/>
    <lineage>
        <taxon>Eukaryota</taxon>
        <taxon>Metazoa</taxon>
        <taxon>Ecdysozoa</taxon>
        <taxon>Nematoda</taxon>
        <taxon>Chromadorea</taxon>
        <taxon>Rhabditida</taxon>
        <taxon>Spirurina</taxon>
        <taxon>Spiruromorpha</taxon>
        <taxon>Filarioidea</taxon>
        <taxon>Onchocercidae</taxon>
        <taxon>Cercopithifilaria</taxon>
    </lineage>
</organism>
<feature type="non-terminal residue" evidence="1">
    <location>
        <position position="23"/>
    </location>
</feature>
<dbReference type="EMBL" id="CAKAEH010000410">
    <property type="protein sequence ID" value="CAG9530885.1"/>
    <property type="molecule type" value="Genomic_DNA"/>
</dbReference>
<accession>A0A8J2PQD3</accession>
<evidence type="ECO:0000313" key="2">
    <source>
        <dbReference type="Proteomes" id="UP000746747"/>
    </source>
</evidence>
<name>A0A8J2PQD3_9BILA</name>
<comment type="caution">
    <text evidence="1">The sequence shown here is derived from an EMBL/GenBank/DDBJ whole genome shotgun (WGS) entry which is preliminary data.</text>
</comment>
<protein>
    <submittedName>
        <fullName evidence="1">Uncharacterized protein</fullName>
    </submittedName>
</protein>
<proteinExistence type="predicted"/>
<reference evidence="1" key="1">
    <citation type="submission" date="2021-09" db="EMBL/GenBank/DDBJ databases">
        <authorList>
            <consortium name="Pathogen Informatics"/>
        </authorList>
    </citation>
    <scope>NUCLEOTIDE SEQUENCE</scope>
</reference>
<evidence type="ECO:0000313" key="1">
    <source>
        <dbReference type="EMBL" id="CAG9530885.1"/>
    </source>
</evidence>